<comment type="similarity">
    <text evidence="1">Belongs to the pseudomonas-type ThrB family.</text>
</comment>
<dbReference type="GO" id="GO:0019202">
    <property type="term" value="F:amino acid kinase activity"/>
    <property type="evidence" value="ECO:0007669"/>
    <property type="project" value="TreeGrafter"/>
</dbReference>
<dbReference type="InterPro" id="IPR011009">
    <property type="entry name" value="Kinase-like_dom_sf"/>
</dbReference>
<dbReference type="InterPro" id="IPR002575">
    <property type="entry name" value="Aminoglycoside_PTrfase"/>
</dbReference>
<accession>A0A9X1XWT9</accession>
<dbReference type="PANTHER" id="PTHR21064:SF6">
    <property type="entry name" value="AMINOGLYCOSIDE PHOSPHOTRANSFERASE DOMAIN-CONTAINING PROTEIN"/>
    <property type="match status" value="1"/>
</dbReference>
<dbReference type="EMBL" id="JALPRK010000002">
    <property type="protein sequence ID" value="MCK8486388.1"/>
    <property type="molecule type" value="Genomic_DNA"/>
</dbReference>
<dbReference type="Pfam" id="PF01636">
    <property type="entry name" value="APH"/>
    <property type="match status" value="1"/>
</dbReference>
<protein>
    <submittedName>
        <fullName evidence="3">Phosphotransferase</fullName>
    </submittedName>
</protein>
<dbReference type="Gene3D" id="3.90.1200.10">
    <property type="match status" value="1"/>
</dbReference>
<name>A0A9X1XWT9_9BACL</name>
<keyword evidence="4" id="KW-1185">Reference proteome</keyword>
<evidence type="ECO:0000256" key="1">
    <source>
        <dbReference type="ARBA" id="ARBA00038240"/>
    </source>
</evidence>
<evidence type="ECO:0000313" key="4">
    <source>
        <dbReference type="Proteomes" id="UP001139534"/>
    </source>
</evidence>
<feature type="domain" description="Aminoglycoside phosphotransferase" evidence="2">
    <location>
        <begin position="34"/>
        <end position="270"/>
    </location>
</feature>
<sequence length="333" mass="38734">MELLDRAGQEDRVWEDLKHAFTDYFSGPIRQSVPIRRGWLNYKWRISTDLGDFVLKQYNRERFKAYQPETLQLALSQQMRLSELGFPCPPLLSSNGKLMLDSANGERFIVMGYCQGDLVPPGQANIDQIYDLGRITGQMHQILNDGKLGRKESALFTPPAREERLEHWITLQEQAVSCGDTDLSAQIETQRIATEHVELERFEAIETGWAHRDLWADNLLFEKSSVAAVLDFDRLNYDFPRLDVARAVMSFAFRDHLDLALASAFMEGYKQEGVRTTEERYLTTSLQMLWYMESVWWIHRQMDLHSAPPVRFAKEMKWLAENINRLPDLLENL</sequence>
<dbReference type="PANTHER" id="PTHR21064">
    <property type="entry name" value="AMINOGLYCOSIDE PHOSPHOTRANSFERASE DOMAIN-CONTAINING PROTEIN-RELATED"/>
    <property type="match status" value="1"/>
</dbReference>
<proteinExistence type="inferred from homology"/>
<dbReference type="Gene3D" id="3.30.200.20">
    <property type="entry name" value="Phosphorylase Kinase, domain 1"/>
    <property type="match status" value="1"/>
</dbReference>
<reference evidence="3" key="1">
    <citation type="submission" date="2022-04" db="EMBL/GenBank/DDBJ databases">
        <authorList>
            <person name="Seo M.-J."/>
        </authorList>
    </citation>
    <scope>NUCLEOTIDE SEQUENCE</scope>
    <source>
        <strain evidence="3">MBLB2552</strain>
    </source>
</reference>
<evidence type="ECO:0000259" key="2">
    <source>
        <dbReference type="Pfam" id="PF01636"/>
    </source>
</evidence>
<organism evidence="3 4">
    <name type="scientific">Paenibacillus mellifer</name>
    <dbReference type="NCBI Taxonomy" id="2937794"/>
    <lineage>
        <taxon>Bacteria</taxon>
        <taxon>Bacillati</taxon>
        <taxon>Bacillota</taxon>
        <taxon>Bacilli</taxon>
        <taxon>Bacillales</taxon>
        <taxon>Paenibacillaceae</taxon>
        <taxon>Paenibacillus</taxon>
    </lineage>
</organism>
<dbReference type="InterPro" id="IPR050249">
    <property type="entry name" value="Pseudomonas-type_ThrB"/>
</dbReference>
<gene>
    <name evidence="3" type="ORF">M0651_04280</name>
</gene>
<evidence type="ECO:0000313" key="3">
    <source>
        <dbReference type="EMBL" id="MCK8486388.1"/>
    </source>
</evidence>
<comment type="caution">
    <text evidence="3">The sequence shown here is derived from an EMBL/GenBank/DDBJ whole genome shotgun (WGS) entry which is preliminary data.</text>
</comment>
<dbReference type="AlphaFoldDB" id="A0A9X1XWT9"/>
<dbReference type="Proteomes" id="UP001139534">
    <property type="component" value="Unassembled WGS sequence"/>
</dbReference>
<dbReference type="RefSeq" id="WP_248550589.1">
    <property type="nucleotide sequence ID" value="NZ_JALPRK010000002.1"/>
</dbReference>
<dbReference type="SUPFAM" id="SSF56112">
    <property type="entry name" value="Protein kinase-like (PK-like)"/>
    <property type="match status" value="1"/>
</dbReference>